<evidence type="ECO:0000313" key="11">
    <source>
        <dbReference type="Proteomes" id="UP000297951"/>
    </source>
</evidence>
<evidence type="ECO:0000256" key="6">
    <source>
        <dbReference type="ARBA" id="ARBA00022989"/>
    </source>
</evidence>
<dbReference type="GO" id="GO:0006865">
    <property type="term" value="P:amino acid transport"/>
    <property type="evidence" value="ECO:0007669"/>
    <property type="project" value="UniProtKB-KW"/>
</dbReference>
<dbReference type="GO" id="GO:0055085">
    <property type="term" value="P:transmembrane transport"/>
    <property type="evidence" value="ECO:0007669"/>
    <property type="project" value="InterPro"/>
</dbReference>
<sequence length="428" mass="44960">MIAMGGAIGAGLLVASSTAIVTAGPAVIVTYLLAGTVLVLVMRMLGEMAARTPETGSFSVYARRYIGRWAGFSVGWLYWWFWSVTVAIEATAAATIMSGWWPAAPQWLVALVLVLAFMGLNLLSVRSYGEAEFWFSSIKIGAIAVIIVVGLLAVLGLIPNSTASFANYTAGGGFFANGVGAIFTALLAVIFSMFGAEIATVAAGESSNPAVAVAKAVRSVIFRVLFFYVGSIAVTLLVIPWTMVTAGSSPFVTMFEALGIPYAGLAMNIVVLTALLSCLNASLYAASRMVFALAEQGDAPHTFSRVSSTRAPRNAIVLSSLIGVVSVALNYFMPEQVFSLLVNSTGGVGIFVWLIVAVSHLRSRRLDGEGGSGVINYILIGGLLALLVYMGITEAHRLEVLISVTVAVVLATLGAFTHRHSTTVSSHR</sequence>
<feature type="transmembrane region" description="Helical" evidence="8">
    <location>
        <begin position="77"/>
        <end position="101"/>
    </location>
</feature>
<feature type="transmembrane region" description="Helical" evidence="8">
    <location>
        <begin position="262"/>
        <end position="286"/>
    </location>
</feature>
<feature type="domain" description="Amino acid permease/ SLC12A" evidence="9">
    <location>
        <begin position="1"/>
        <end position="365"/>
    </location>
</feature>
<comment type="subcellular location">
    <subcellularLocation>
        <location evidence="1">Membrane</location>
        <topology evidence="1">Multi-pass membrane protein</topology>
    </subcellularLocation>
</comment>
<name>A0A4Y9F767_9MICC</name>
<evidence type="ECO:0000256" key="5">
    <source>
        <dbReference type="ARBA" id="ARBA00022970"/>
    </source>
</evidence>
<comment type="similarity">
    <text evidence="2">Belongs to the amino acid-polyamine-organocation (APC) superfamily. Amino acid transporter (AAT) (TC 2.A.3.1) family.</text>
</comment>
<dbReference type="PANTHER" id="PTHR43495">
    <property type="entry name" value="GABA PERMEASE"/>
    <property type="match status" value="1"/>
</dbReference>
<evidence type="ECO:0000256" key="7">
    <source>
        <dbReference type="ARBA" id="ARBA00023136"/>
    </source>
</evidence>
<evidence type="ECO:0000313" key="10">
    <source>
        <dbReference type="EMBL" id="TFU24056.1"/>
    </source>
</evidence>
<dbReference type="FunFam" id="1.20.1740.10:FF:000001">
    <property type="entry name" value="Amino acid permease"/>
    <property type="match status" value="1"/>
</dbReference>
<dbReference type="GO" id="GO:0016020">
    <property type="term" value="C:membrane"/>
    <property type="evidence" value="ECO:0007669"/>
    <property type="project" value="UniProtKB-SubCell"/>
</dbReference>
<dbReference type="Proteomes" id="UP000297951">
    <property type="component" value="Unassembled WGS sequence"/>
</dbReference>
<feature type="transmembrane region" description="Helical" evidence="8">
    <location>
        <begin position="178"/>
        <end position="199"/>
    </location>
</feature>
<dbReference type="Gene3D" id="1.20.1740.10">
    <property type="entry name" value="Amino acid/polyamine transporter I"/>
    <property type="match status" value="1"/>
</dbReference>
<gene>
    <name evidence="10" type="ORF">E4U03_01470</name>
</gene>
<keyword evidence="3" id="KW-0813">Transport</keyword>
<evidence type="ECO:0000256" key="1">
    <source>
        <dbReference type="ARBA" id="ARBA00004141"/>
    </source>
</evidence>
<keyword evidence="6 8" id="KW-1133">Transmembrane helix</keyword>
<feature type="transmembrane region" description="Helical" evidence="8">
    <location>
        <begin position="315"/>
        <end position="332"/>
    </location>
</feature>
<evidence type="ECO:0000256" key="8">
    <source>
        <dbReference type="SAM" id="Phobius"/>
    </source>
</evidence>
<protein>
    <submittedName>
        <fullName evidence="10">Amino acid permease</fullName>
    </submittedName>
</protein>
<keyword evidence="4 8" id="KW-0812">Transmembrane</keyword>
<comment type="caution">
    <text evidence="10">The sequence shown here is derived from an EMBL/GenBank/DDBJ whole genome shotgun (WGS) entry which is preliminary data.</text>
</comment>
<feature type="transmembrane region" description="Helical" evidence="8">
    <location>
        <begin position="29"/>
        <end position="46"/>
    </location>
</feature>
<dbReference type="AlphaFoldDB" id="A0A4Y9F767"/>
<organism evidence="10 11">
    <name type="scientific">Rothia nasimurium</name>
    <dbReference type="NCBI Taxonomy" id="85336"/>
    <lineage>
        <taxon>Bacteria</taxon>
        <taxon>Bacillati</taxon>
        <taxon>Actinomycetota</taxon>
        <taxon>Actinomycetes</taxon>
        <taxon>Micrococcales</taxon>
        <taxon>Micrococcaceae</taxon>
        <taxon>Rothia</taxon>
    </lineage>
</organism>
<feature type="transmembrane region" description="Helical" evidence="8">
    <location>
        <begin position="373"/>
        <end position="392"/>
    </location>
</feature>
<dbReference type="EMBL" id="SPQC01000003">
    <property type="protein sequence ID" value="TFU24056.1"/>
    <property type="molecule type" value="Genomic_DNA"/>
</dbReference>
<evidence type="ECO:0000256" key="4">
    <source>
        <dbReference type="ARBA" id="ARBA00022692"/>
    </source>
</evidence>
<keyword evidence="5" id="KW-0029">Amino-acid transport</keyword>
<feature type="transmembrane region" description="Helical" evidence="8">
    <location>
        <begin position="220"/>
        <end position="242"/>
    </location>
</feature>
<feature type="transmembrane region" description="Helical" evidence="8">
    <location>
        <begin position="107"/>
        <end position="125"/>
    </location>
</feature>
<dbReference type="InterPro" id="IPR004841">
    <property type="entry name" value="AA-permease/SLC12A_dom"/>
</dbReference>
<proteinExistence type="inferred from homology"/>
<keyword evidence="7 8" id="KW-0472">Membrane</keyword>
<evidence type="ECO:0000259" key="9">
    <source>
        <dbReference type="Pfam" id="PF00324"/>
    </source>
</evidence>
<reference evidence="10 11" key="1">
    <citation type="submission" date="2019-03" db="EMBL/GenBank/DDBJ databases">
        <title>Diversity of the mouse oral microbiome.</title>
        <authorList>
            <person name="Joseph S."/>
            <person name="Aduse-Opoku J."/>
            <person name="Curtis M."/>
            <person name="Wade W."/>
            <person name="Hashim A."/>
        </authorList>
    </citation>
    <scope>NUCLEOTIDE SEQUENCE [LARGE SCALE GENOMIC DNA]</scope>
    <source>
        <strain evidence="11">irhom_31</strain>
    </source>
</reference>
<dbReference type="OrthoDB" id="5297508at2"/>
<dbReference type="PANTHER" id="PTHR43495:SF5">
    <property type="entry name" value="GAMMA-AMINOBUTYRIC ACID PERMEASE"/>
    <property type="match status" value="1"/>
</dbReference>
<feature type="transmembrane region" description="Helical" evidence="8">
    <location>
        <begin position="137"/>
        <end position="158"/>
    </location>
</feature>
<accession>A0A4Y9F767</accession>
<feature type="transmembrane region" description="Helical" evidence="8">
    <location>
        <begin position="398"/>
        <end position="418"/>
    </location>
</feature>
<dbReference type="PROSITE" id="PS00218">
    <property type="entry name" value="AMINO_ACID_PERMEASE_1"/>
    <property type="match status" value="1"/>
</dbReference>
<dbReference type="InterPro" id="IPR004840">
    <property type="entry name" value="Amino_acid_permease_CS"/>
</dbReference>
<evidence type="ECO:0000256" key="2">
    <source>
        <dbReference type="ARBA" id="ARBA00008583"/>
    </source>
</evidence>
<dbReference type="Pfam" id="PF00324">
    <property type="entry name" value="AA_permease"/>
    <property type="match status" value="1"/>
</dbReference>
<evidence type="ECO:0000256" key="3">
    <source>
        <dbReference type="ARBA" id="ARBA00022448"/>
    </source>
</evidence>
<dbReference type="PIRSF" id="PIRSF006060">
    <property type="entry name" value="AA_transporter"/>
    <property type="match status" value="1"/>
</dbReference>
<feature type="transmembrane region" description="Helical" evidence="8">
    <location>
        <begin position="338"/>
        <end position="361"/>
    </location>
</feature>